<dbReference type="InterPro" id="IPR002105">
    <property type="entry name" value="Dockerin_1_rpt"/>
</dbReference>
<dbReference type="FunFam" id="2.60.40.2030:FF:000017">
    <property type="entry name" value="Adhesion G protein-coupled receptor V1"/>
    <property type="match status" value="3"/>
</dbReference>
<feature type="domain" description="Calx-beta" evidence="8">
    <location>
        <begin position="573"/>
        <end position="675"/>
    </location>
</feature>
<dbReference type="GO" id="GO:0016020">
    <property type="term" value="C:membrane"/>
    <property type="evidence" value="ECO:0007669"/>
    <property type="project" value="InterPro"/>
</dbReference>
<keyword evidence="3" id="KW-0732">Signal</keyword>
<dbReference type="PANTHER" id="PTHR11878">
    <property type="entry name" value="SODIUM/CALCIUM EXCHANGER"/>
    <property type="match status" value="1"/>
</dbReference>
<comment type="subcellular location">
    <subcellularLocation>
        <location evidence="1">Secreted</location>
    </subcellularLocation>
</comment>
<evidence type="ECO:0000256" key="4">
    <source>
        <dbReference type="ARBA" id="ARBA00022737"/>
    </source>
</evidence>
<dbReference type="SMART" id="SM00237">
    <property type="entry name" value="Calx_beta"/>
    <property type="match status" value="5"/>
</dbReference>
<evidence type="ECO:0000256" key="3">
    <source>
        <dbReference type="ARBA" id="ARBA00022729"/>
    </source>
</evidence>
<dbReference type="InterPro" id="IPR013783">
    <property type="entry name" value="Ig-like_fold"/>
</dbReference>
<dbReference type="Gene3D" id="2.60.40.10">
    <property type="entry name" value="Immunoglobulins"/>
    <property type="match status" value="1"/>
</dbReference>
<dbReference type="Gene3D" id="2.60.40.2030">
    <property type="match status" value="5"/>
</dbReference>
<sequence length="1500" mass="152705">MRNLRHLLSRSGLLSNEKRHRRSEKPRRSDVTQRRLGNELLEKRELLAGDILASQHNYWNGYDVNDDHQITSRDALAIINQLGRQNSGESEVAGADGPQMFYDVNADNAVTAADALSVINALGRGEEAGELVELMLNARTTGDEAIATDAGGAINVNVGEAFDLEITYDDLRLFNNRLGSFQLFTDIEAFDSNGDPVAGVISPVLNETQRLIIDEDINTVASTAVVFSIPELPPGAQAGATLTYTASITDFANNTTDEVSSALQAFGYTTSQFEISSLTFDNADLGFEIHFTGDEFGNIDLPNISVDVIESNAADTINTQTVEFAPFLPDGVTPNSAAVQFNINSFSRTYNDNEEYYSSLNRGGFSVDTGFTDIGGLANKVPLEGGGIPDVTDDGSFIEPFDAFSVRVFINQPINGLRLQLTPGEDREATLLYGRDDFVPQDLVLIEDTDTNNNGTAQLIVNAIGTVVSEGAFSIDPASVTVSEADGTATFTVNRTGGTSGAVTVDFATANGTATAGSDYTANSGTLNFADGESSKTVTVSITDDSDVEGDENFTVTISNATGGATLGTVLTSTVTISDNDVAVPGTFAIAPATTTVNENANTVTFTVTRSGGTDGTVTVDFATADGTATAGSDYAANNGTLTFADGESSKTITVSITDDSTADEPNETFTVTLSNATGGAALGGVTASTVTIVDNDNTVPVPGVFSIAPETVSVNESDGTATFTINRSTGSDGAVTVNFATANGTATAGSDYTANSGTLNFADGELSKTVTVAITDDADDEPNETFTVSISSATGGATLGAVTTSTATIVDNDATPVPGVLSISPETVSVNEDVGTATFTVNRTGGSDGAVTVNFATANGSATAGSDYTSNSGTLSFADGETSKTVTVAITDDSDVESNETFTVSISGASGGATLGSVTTSTATIVDNDAVVVPGVLSLSPATVSVNEDAGTVVFTVNRTGGSDGAVTVNFATSNGSATAGSDYTSNSGTLSFADGETSKTVSVSIIDDSADEAAEDFTISIGGPTGGATLGTVTTATATIVDNDDPVNNPPTSAPVTVTGVEDTASTFTSSTLLANASPGTGESGSQSVSISSVAAASTEGGQVVLNSGGNVSYTPAADFFGSDTFNVTITDTGSPAKSATFIVTVVVASVNDAPTAVGESASVFSGTTTNISVLGNDSAGPANEPQGLTLVSATSTGGTTSVNGDGTIAFTPNAGVTSTTISYTIRDTEGATATATVDVTVQDFIPAVITGSVFIDSASNLDAVINQGAAPVLNGVKDDGEQGLAGIVVRLTDSTGATVAAVQTGADGQYRFENVAPGDYTVVYDLPNTLLPIGETFAPISVASDGTTSGSGPNMSLLGTQGSAIENSDILASSYLRTHQNIAEISQGGREGGLASLDGLGGQEFLILGAGYDGVESAEFVLSDSGDTALLVIVEEGESTPSVARLSAEYFVVTPDGRGVQFFGGLDDFDFVPSSNEAISEEFSNFRSAIDRAMADM</sequence>
<reference evidence="9 10" key="1">
    <citation type="submission" date="2019-02" db="EMBL/GenBank/DDBJ databases">
        <title>Deep-cultivation of Planctomycetes and their phenomic and genomic characterization uncovers novel biology.</title>
        <authorList>
            <person name="Wiegand S."/>
            <person name="Jogler M."/>
            <person name="Boedeker C."/>
            <person name="Pinto D."/>
            <person name="Vollmers J."/>
            <person name="Rivas-Marin E."/>
            <person name="Kohn T."/>
            <person name="Peeters S.H."/>
            <person name="Heuer A."/>
            <person name="Rast P."/>
            <person name="Oberbeckmann S."/>
            <person name="Bunk B."/>
            <person name="Jeske O."/>
            <person name="Meyerdierks A."/>
            <person name="Storesund J.E."/>
            <person name="Kallscheuer N."/>
            <person name="Luecker S."/>
            <person name="Lage O.M."/>
            <person name="Pohl T."/>
            <person name="Merkel B.J."/>
            <person name="Hornburger P."/>
            <person name="Mueller R.-W."/>
            <person name="Bruemmer F."/>
            <person name="Labrenz M."/>
            <person name="Spormann A.M."/>
            <person name="Op den Camp H."/>
            <person name="Overmann J."/>
            <person name="Amann R."/>
            <person name="Jetten M.S.M."/>
            <person name="Mascher T."/>
            <person name="Medema M.H."/>
            <person name="Devos D.P."/>
            <person name="Kaster A.-K."/>
            <person name="Ovreas L."/>
            <person name="Rohde M."/>
            <person name="Galperin M.Y."/>
            <person name="Jogler C."/>
        </authorList>
    </citation>
    <scope>NUCLEOTIDE SEQUENCE [LARGE SCALE GENOMIC DNA]</scope>
    <source>
        <strain evidence="9 10">K22_7</strain>
    </source>
</reference>
<keyword evidence="2" id="KW-0964">Secreted</keyword>
<feature type="domain" description="Calx-beta" evidence="8">
    <location>
        <begin position="463"/>
        <end position="559"/>
    </location>
</feature>
<dbReference type="InterPro" id="IPR038081">
    <property type="entry name" value="CalX-like_sf"/>
</dbReference>
<feature type="domain" description="Calx-beta" evidence="8">
    <location>
        <begin position="922"/>
        <end position="1024"/>
    </location>
</feature>
<feature type="region of interest" description="Disordered" evidence="7">
    <location>
        <begin position="11"/>
        <end position="35"/>
    </location>
</feature>
<dbReference type="InterPro" id="IPR033764">
    <property type="entry name" value="Sdr_B"/>
</dbReference>
<evidence type="ECO:0000256" key="7">
    <source>
        <dbReference type="SAM" id="MobiDB-lite"/>
    </source>
</evidence>
<dbReference type="Proteomes" id="UP000318538">
    <property type="component" value="Chromosome"/>
</dbReference>
<dbReference type="Pfam" id="PF03160">
    <property type="entry name" value="Calx-beta"/>
    <property type="match status" value="5"/>
</dbReference>
<gene>
    <name evidence="9" type="primary">sdrF</name>
    <name evidence="9" type="ORF">K227x_09900</name>
</gene>
<dbReference type="Pfam" id="PF17210">
    <property type="entry name" value="SdrD_B"/>
    <property type="match status" value="1"/>
</dbReference>
<dbReference type="InterPro" id="IPR041690">
    <property type="entry name" value="Cadherin_5"/>
</dbReference>
<dbReference type="InterPro" id="IPR036439">
    <property type="entry name" value="Dockerin_dom_sf"/>
</dbReference>
<accession>A0A517N655</accession>
<dbReference type="Gene3D" id="2.60.40.2810">
    <property type="match status" value="1"/>
</dbReference>
<dbReference type="SUPFAM" id="SSF117074">
    <property type="entry name" value="Hypothetical protein PA1324"/>
    <property type="match status" value="1"/>
</dbReference>
<evidence type="ECO:0000256" key="5">
    <source>
        <dbReference type="ARBA" id="ARBA00022837"/>
    </source>
</evidence>
<dbReference type="GO" id="GO:0007154">
    <property type="term" value="P:cell communication"/>
    <property type="evidence" value="ECO:0007669"/>
    <property type="project" value="InterPro"/>
</dbReference>
<feature type="domain" description="Calx-beta" evidence="8">
    <location>
        <begin position="689"/>
        <end position="792"/>
    </location>
</feature>
<dbReference type="KEGG" id="rlc:K227x_09900"/>
<dbReference type="GO" id="GO:0005576">
    <property type="term" value="C:extracellular region"/>
    <property type="evidence" value="ECO:0007669"/>
    <property type="project" value="UniProtKB-SubCell"/>
</dbReference>
<dbReference type="InterPro" id="IPR051171">
    <property type="entry name" value="CaCA"/>
</dbReference>
<evidence type="ECO:0000313" key="9">
    <source>
        <dbReference type="EMBL" id="QDT02612.1"/>
    </source>
</evidence>
<organism evidence="9 10">
    <name type="scientific">Rubripirellula lacrimiformis</name>
    <dbReference type="NCBI Taxonomy" id="1930273"/>
    <lineage>
        <taxon>Bacteria</taxon>
        <taxon>Pseudomonadati</taxon>
        <taxon>Planctomycetota</taxon>
        <taxon>Planctomycetia</taxon>
        <taxon>Pirellulales</taxon>
        <taxon>Pirellulaceae</taxon>
        <taxon>Rubripirellula</taxon>
    </lineage>
</organism>
<dbReference type="Pfam" id="PF00404">
    <property type="entry name" value="Dockerin_1"/>
    <property type="match status" value="1"/>
</dbReference>
<keyword evidence="5" id="KW-0106">Calcium</keyword>
<keyword evidence="6" id="KW-0406">Ion transport</keyword>
<keyword evidence="10" id="KW-1185">Reference proteome</keyword>
<evidence type="ECO:0000259" key="8">
    <source>
        <dbReference type="SMART" id="SM00237"/>
    </source>
</evidence>
<dbReference type="Pfam" id="PF17892">
    <property type="entry name" value="Cadherin_5"/>
    <property type="match status" value="1"/>
</dbReference>
<dbReference type="OrthoDB" id="220328at2"/>
<keyword evidence="6" id="KW-0813">Transport</keyword>
<dbReference type="EMBL" id="CP036525">
    <property type="protein sequence ID" value="QDT02612.1"/>
    <property type="molecule type" value="Genomic_DNA"/>
</dbReference>
<dbReference type="GO" id="GO:0030001">
    <property type="term" value="P:metal ion transport"/>
    <property type="evidence" value="ECO:0007669"/>
    <property type="project" value="TreeGrafter"/>
</dbReference>
<proteinExistence type="predicted"/>
<name>A0A517N655_9BACT</name>
<protein>
    <submittedName>
        <fullName evidence="9">Serine-aspartate repeat-containing protein F</fullName>
    </submittedName>
</protein>
<evidence type="ECO:0000313" key="10">
    <source>
        <dbReference type="Proteomes" id="UP000318538"/>
    </source>
</evidence>
<feature type="compositionally biased region" description="Basic and acidic residues" evidence="7">
    <location>
        <begin position="26"/>
        <end position="35"/>
    </location>
</feature>
<evidence type="ECO:0000256" key="6">
    <source>
        <dbReference type="ARBA" id="ARBA00023065"/>
    </source>
</evidence>
<dbReference type="GO" id="GO:0004553">
    <property type="term" value="F:hydrolase activity, hydrolyzing O-glycosyl compounds"/>
    <property type="evidence" value="ECO:0007669"/>
    <property type="project" value="InterPro"/>
</dbReference>
<evidence type="ECO:0000256" key="1">
    <source>
        <dbReference type="ARBA" id="ARBA00004613"/>
    </source>
</evidence>
<evidence type="ECO:0000256" key="2">
    <source>
        <dbReference type="ARBA" id="ARBA00022525"/>
    </source>
</evidence>
<dbReference type="GO" id="GO:0000272">
    <property type="term" value="P:polysaccharide catabolic process"/>
    <property type="evidence" value="ECO:0007669"/>
    <property type="project" value="InterPro"/>
</dbReference>
<dbReference type="PANTHER" id="PTHR11878:SF65">
    <property type="entry name" value="NA_CA-EXCHANGE PROTEIN, ISOFORM G"/>
    <property type="match status" value="1"/>
</dbReference>
<dbReference type="InterPro" id="IPR003644">
    <property type="entry name" value="Calx_beta"/>
</dbReference>
<feature type="domain" description="Calx-beta" evidence="8">
    <location>
        <begin position="806"/>
        <end position="908"/>
    </location>
</feature>
<dbReference type="SUPFAM" id="SSF63446">
    <property type="entry name" value="Type I dockerin domain"/>
    <property type="match status" value="1"/>
</dbReference>
<dbReference type="SUPFAM" id="SSF141072">
    <property type="entry name" value="CalX-like"/>
    <property type="match status" value="5"/>
</dbReference>
<dbReference type="Pfam" id="PF17963">
    <property type="entry name" value="Big_9"/>
    <property type="match status" value="1"/>
</dbReference>
<keyword evidence="4" id="KW-0677">Repeat</keyword>